<dbReference type="GO" id="GO:0046872">
    <property type="term" value="F:metal ion binding"/>
    <property type="evidence" value="ECO:0007669"/>
    <property type="project" value="UniProtKB-KW"/>
</dbReference>
<dbReference type="EMBL" id="JAQLEC010000006">
    <property type="protein sequence ID" value="MDB1838485.1"/>
    <property type="molecule type" value="Genomic_DNA"/>
</dbReference>
<evidence type="ECO:0000313" key="6">
    <source>
        <dbReference type="EMBL" id="MDB1838485.1"/>
    </source>
</evidence>
<feature type="domain" description="4Fe-4S ferredoxin-type" evidence="5">
    <location>
        <begin position="1"/>
        <end position="30"/>
    </location>
</feature>
<dbReference type="Pfam" id="PF04432">
    <property type="entry name" value="FrhB_FdhB_C"/>
    <property type="match status" value="1"/>
</dbReference>
<organism evidence="6 7">
    <name type="scientific">Collinsella aerofaciens</name>
    <dbReference type="NCBI Taxonomy" id="74426"/>
    <lineage>
        <taxon>Bacteria</taxon>
        <taxon>Bacillati</taxon>
        <taxon>Actinomycetota</taxon>
        <taxon>Coriobacteriia</taxon>
        <taxon>Coriobacteriales</taxon>
        <taxon>Coriobacteriaceae</taxon>
        <taxon>Collinsella</taxon>
    </lineage>
</organism>
<comment type="caution">
    <text evidence="6">The sequence shown here is derived from an EMBL/GenBank/DDBJ whole genome shotgun (WGS) entry which is preliminary data.</text>
</comment>
<dbReference type="Pfam" id="PF12838">
    <property type="entry name" value="Fer4_7"/>
    <property type="match status" value="1"/>
</dbReference>
<protein>
    <submittedName>
        <fullName evidence="6">Coenzyme F420 hydrogenase/dehydrogenase, beta subunit C-terminal domain</fullName>
    </submittedName>
</protein>
<name>A0AAW6AJG1_9ACTN</name>
<feature type="compositionally biased region" description="Low complexity" evidence="4">
    <location>
        <begin position="73"/>
        <end position="83"/>
    </location>
</feature>
<evidence type="ECO:0000313" key="7">
    <source>
        <dbReference type="Proteomes" id="UP001212741"/>
    </source>
</evidence>
<dbReference type="GO" id="GO:0051536">
    <property type="term" value="F:iron-sulfur cluster binding"/>
    <property type="evidence" value="ECO:0007669"/>
    <property type="project" value="UniProtKB-KW"/>
</dbReference>
<sequence length="394" mass="43250">MQSICEDKMCAGCMACVDACPKDAIAVLERLEYYTPSIDQSKCIDCGRCTAVCQQCNPPQGSKPSKWLQGWDSNSESRGTSSSGGLAAAIIRGFISAEGVVCSCCFRDGQFGFEFSSSIADAVKYKGSKYVKSNPIGSYARIKKLLVEGKEVLFVGLPCQVASLKNFVGNKLLSNLYTVDLICHGTPSPAILRQFLSENGIDMNQLESIEFRSKGSFQLRENERTIDLPGVLDGYTVAFLAGLDYTENCYHCRYASIERVSDVTLGDSWGTNLTEEMRRGVSLVLIQNQKGQRLIDLAGAELMTVDIETAIKNNGQLRSPSEKPSARARFFEDLSCGRSITDAVRRSLPKRYFKQSLKRLLIRIGLLKRGGGYGIKVSLAPDSNPLHYIKGSIQ</sequence>
<dbReference type="PANTHER" id="PTHR43193:SF2">
    <property type="entry name" value="POLYFERREDOXIN PROTEIN FWDF"/>
    <property type="match status" value="1"/>
</dbReference>
<reference evidence="6" key="1">
    <citation type="submission" date="2023-01" db="EMBL/GenBank/DDBJ databases">
        <title>Human gut microbiome strain richness.</title>
        <authorList>
            <person name="Chen-Liaw A."/>
        </authorList>
    </citation>
    <scope>NUCLEOTIDE SEQUENCE</scope>
    <source>
        <strain evidence="6">D54st1_D6_D54t1_190329</strain>
    </source>
</reference>
<evidence type="ECO:0000256" key="1">
    <source>
        <dbReference type="ARBA" id="ARBA00022723"/>
    </source>
</evidence>
<keyword evidence="1" id="KW-0479">Metal-binding</keyword>
<dbReference type="AlphaFoldDB" id="A0AAW6AJG1"/>
<dbReference type="InterPro" id="IPR052977">
    <property type="entry name" value="Polyferredoxin-like_ET"/>
</dbReference>
<evidence type="ECO:0000256" key="4">
    <source>
        <dbReference type="SAM" id="MobiDB-lite"/>
    </source>
</evidence>
<dbReference type="InterPro" id="IPR007525">
    <property type="entry name" value="FrhB_FdhB_C"/>
</dbReference>
<keyword evidence="3" id="KW-0411">Iron-sulfur</keyword>
<dbReference type="RefSeq" id="WP_215693779.1">
    <property type="nucleotide sequence ID" value="NZ_JAQLEA010000004.1"/>
</dbReference>
<dbReference type="PROSITE" id="PS00198">
    <property type="entry name" value="4FE4S_FER_1"/>
    <property type="match status" value="1"/>
</dbReference>
<keyword evidence="2" id="KW-0408">Iron</keyword>
<dbReference type="InterPro" id="IPR017900">
    <property type="entry name" value="4Fe4S_Fe_S_CS"/>
</dbReference>
<dbReference type="PROSITE" id="PS51379">
    <property type="entry name" value="4FE4S_FER_2"/>
    <property type="match status" value="2"/>
</dbReference>
<feature type="region of interest" description="Disordered" evidence="4">
    <location>
        <begin position="60"/>
        <end position="83"/>
    </location>
</feature>
<dbReference type="InterPro" id="IPR017896">
    <property type="entry name" value="4Fe4S_Fe-S-bd"/>
</dbReference>
<feature type="domain" description="4Fe-4S ferredoxin-type" evidence="5">
    <location>
        <begin position="34"/>
        <end position="64"/>
    </location>
</feature>
<dbReference type="PANTHER" id="PTHR43193">
    <property type="match status" value="1"/>
</dbReference>
<evidence type="ECO:0000259" key="5">
    <source>
        <dbReference type="PROSITE" id="PS51379"/>
    </source>
</evidence>
<gene>
    <name evidence="6" type="ORF">PMW86_02595</name>
</gene>
<dbReference type="Proteomes" id="UP001212741">
    <property type="component" value="Unassembled WGS sequence"/>
</dbReference>
<proteinExistence type="predicted"/>
<evidence type="ECO:0000256" key="3">
    <source>
        <dbReference type="ARBA" id="ARBA00023014"/>
    </source>
</evidence>
<accession>A0AAW6AJG1</accession>
<evidence type="ECO:0000256" key="2">
    <source>
        <dbReference type="ARBA" id="ARBA00023004"/>
    </source>
</evidence>
<dbReference type="SUPFAM" id="SSF54862">
    <property type="entry name" value="4Fe-4S ferredoxins"/>
    <property type="match status" value="1"/>
</dbReference>
<dbReference type="Gene3D" id="3.30.70.20">
    <property type="match status" value="1"/>
</dbReference>